<name>A0AAD7Y5I7_MYTSE</name>
<evidence type="ECO:0000259" key="1">
    <source>
        <dbReference type="PROSITE" id="PS50072"/>
    </source>
</evidence>
<keyword evidence="3" id="KW-1185">Reference proteome</keyword>
<dbReference type="InterPro" id="IPR029000">
    <property type="entry name" value="Cyclophilin-like_dom_sf"/>
</dbReference>
<dbReference type="Proteomes" id="UP001231518">
    <property type="component" value="Chromosome 31"/>
</dbReference>
<protein>
    <recommendedName>
        <fullName evidence="1">PPIase cyclophilin-type domain-containing protein</fullName>
    </recommendedName>
</protein>
<dbReference type="GO" id="GO:0003755">
    <property type="term" value="F:peptidyl-prolyl cis-trans isomerase activity"/>
    <property type="evidence" value="ECO:0007669"/>
    <property type="project" value="InterPro"/>
</dbReference>
<proteinExistence type="predicted"/>
<sequence>MLLCRKVPRLYWSGGDVIYNNGFGCYAQSGREIPIGAENFHYPHSMPGLLSMRVTVDDEMCGIFNITFKPLPQLDLHNVVFGRVIRPSSTYNIIRKLGNALSSRPVVEIRSSRRKVGRCWRVGAHNMKLAEKSPARLVHMLKQ</sequence>
<dbReference type="PROSITE" id="PS50072">
    <property type="entry name" value="CSA_PPIASE_2"/>
    <property type="match status" value="1"/>
</dbReference>
<dbReference type="Pfam" id="PF00160">
    <property type="entry name" value="Pro_isomerase"/>
    <property type="match status" value="1"/>
</dbReference>
<organism evidence="2 3">
    <name type="scientific">Mythimna separata</name>
    <name type="common">Oriental armyworm</name>
    <name type="synonym">Pseudaletia separata</name>
    <dbReference type="NCBI Taxonomy" id="271217"/>
    <lineage>
        <taxon>Eukaryota</taxon>
        <taxon>Metazoa</taxon>
        <taxon>Ecdysozoa</taxon>
        <taxon>Arthropoda</taxon>
        <taxon>Hexapoda</taxon>
        <taxon>Insecta</taxon>
        <taxon>Pterygota</taxon>
        <taxon>Neoptera</taxon>
        <taxon>Endopterygota</taxon>
        <taxon>Lepidoptera</taxon>
        <taxon>Glossata</taxon>
        <taxon>Ditrysia</taxon>
        <taxon>Noctuoidea</taxon>
        <taxon>Noctuidae</taxon>
        <taxon>Noctuinae</taxon>
        <taxon>Hadenini</taxon>
        <taxon>Mythimna</taxon>
    </lineage>
</organism>
<gene>
    <name evidence="2" type="ORF">PYW07_013020</name>
</gene>
<dbReference type="EMBL" id="JARGEI010000032">
    <property type="protein sequence ID" value="KAJ8703726.1"/>
    <property type="molecule type" value="Genomic_DNA"/>
</dbReference>
<evidence type="ECO:0000313" key="3">
    <source>
        <dbReference type="Proteomes" id="UP001231518"/>
    </source>
</evidence>
<dbReference type="SUPFAM" id="SSF50891">
    <property type="entry name" value="Cyclophilin-like"/>
    <property type="match status" value="1"/>
</dbReference>
<dbReference type="AlphaFoldDB" id="A0AAD7Y5I7"/>
<accession>A0AAD7Y5I7</accession>
<reference evidence="2" key="1">
    <citation type="submission" date="2023-03" db="EMBL/GenBank/DDBJ databases">
        <title>Chromosome-level genomes of two armyworms, Mythimna separata and Mythimna loreyi, provide insights into the biosynthesis and reception of sex pheromones.</title>
        <authorList>
            <person name="Zhao H."/>
        </authorList>
    </citation>
    <scope>NUCLEOTIDE SEQUENCE</scope>
    <source>
        <strain evidence="2">BeijingLab</strain>
        <tissue evidence="2">Pupa</tissue>
    </source>
</reference>
<feature type="domain" description="PPIase cyclophilin-type" evidence="1">
    <location>
        <begin position="1"/>
        <end position="116"/>
    </location>
</feature>
<evidence type="ECO:0000313" key="2">
    <source>
        <dbReference type="EMBL" id="KAJ8703726.1"/>
    </source>
</evidence>
<comment type="caution">
    <text evidence="2">The sequence shown here is derived from an EMBL/GenBank/DDBJ whole genome shotgun (WGS) entry which is preliminary data.</text>
</comment>
<dbReference type="InterPro" id="IPR002130">
    <property type="entry name" value="Cyclophilin-type_PPIase_dom"/>
</dbReference>
<dbReference type="Gene3D" id="2.40.100.10">
    <property type="entry name" value="Cyclophilin-like"/>
    <property type="match status" value="1"/>
</dbReference>